<dbReference type="PATRIC" id="fig|1088869.3.peg.820"/>
<dbReference type="SUPFAM" id="SSF46785">
    <property type="entry name" value="Winged helix' DNA-binding domain"/>
    <property type="match status" value="1"/>
</dbReference>
<organism evidence="5 6">
    <name type="scientific">Gluconobacter morbifer G707</name>
    <dbReference type="NCBI Taxonomy" id="1088869"/>
    <lineage>
        <taxon>Bacteria</taxon>
        <taxon>Pseudomonadati</taxon>
        <taxon>Pseudomonadota</taxon>
        <taxon>Alphaproteobacteria</taxon>
        <taxon>Acetobacterales</taxon>
        <taxon>Acetobacteraceae</taxon>
        <taxon>Gluconobacter</taxon>
    </lineage>
</organism>
<dbReference type="InterPro" id="IPR036388">
    <property type="entry name" value="WH-like_DNA-bd_sf"/>
</dbReference>
<keyword evidence="2" id="KW-0238">DNA-binding</keyword>
<proteinExistence type="predicted"/>
<comment type="caution">
    <text evidence="5">The sequence shown here is derived from an EMBL/GenBank/DDBJ whole genome shotgun (WGS) entry which is preliminary data.</text>
</comment>
<evidence type="ECO:0000256" key="2">
    <source>
        <dbReference type="ARBA" id="ARBA00023125"/>
    </source>
</evidence>
<keyword evidence="1" id="KW-0805">Transcription regulation</keyword>
<dbReference type="PRINTS" id="PR00598">
    <property type="entry name" value="HTHMARR"/>
</dbReference>
<dbReference type="Proteomes" id="UP000004949">
    <property type="component" value="Unassembled WGS sequence"/>
</dbReference>
<evidence type="ECO:0000313" key="6">
    <source>
        <dbReference type="Proteomes" id="UP000004949"/>
    </source>
</evidence>
<evidence type="ECO:0000313" key="5">
    <source>
        <dbReference type="EMBL" id="EHH69508.1"/>
    </source>
</evidence>
<dbReference type="STRING" id="1088869.GMO_08150"/>
<dbReference type="Pfam" id="PF12802">
    <property type="entry name" value="MarR_2"/>
    <property type="match status" value="1"/>
</dbReference>
<dbReference type="EMBL" id="AGQV01000001">
    <property type="protein sequence ID" value="EHH69508.1"/>
    <property type="molecule type" value="Genomic_DNA"/>
</dbReference>
<keyword evidence="6" id="KW-1185">Reference proteome</keyword>
<dbReference type="OrthoDB" id="7280837at2"/>
<dbReference type="InterPro" id="IPR023187">
    <property type="entry name" value="Tscrpt_reg_MarR-type_CS"/>
</dbReference>
<dbReference type="SMART" id="SM00347">
    <property type="entry name" value="HTH_MARR"/>
    <property type="match status" value="1"/>
</dbReference>
<keyword evidence="3" id="KW-0804">Transcription</keyword>
<reference evidence="5 6" key="1">
    <citation type="submission" date="2011-10" db="EMBL/GenBank/DDBJ databases">
        <title>Genome sequence of Gluconobacter morbifer G707, isolated from Drosophila gut.</title>
        <authorList>
            <person name="Lee W.-J."/>
            <person name="Kim E.-K."/>
        </authorList>
    </citation>
    <scope>NUCLEOTIDE SEQUENCE [LARGE SCALE GENOMIC DNA]</scope>
    <source>
        <strain evidence="5 6">G707</strain>
    </source>
</reference>
<name>G6XH50_9PROT</name>
<gene>
    <name evidence="5" type="ORF">GMO_08150</name>
</gene>
<feature type="domain" description="HTH marR-type" evidence="4">
    <location>
        <begin position="16"/>
        <end position="149"/>
    </location>
</feature>
<evidence type="ECO:0000256" key="3">
    <source>
        <dbReference type="ARBA" id="ARBA00023163"/>
    </source>
</evidence>
<dbReference type="GO" id="GO:0003677">
    <property type="term" value="F:DNA binding"/>
    <property type="evidence" value="ECO:0007669"/>
    <property type="project" value="UniProtKB-KW"/>
</dbReference>
<dbReference type="AlphaFoldDB" id="G6XH50"/>
<protein>
    <submittedName>
        <fullName evidence="5">Transcriptional regulator</fullName>
    </submittedName>
</protein>
<dbReference type="PROSITE" id="PS01117">
    <property type="entry name" value="HTH_MARR_1"/>
    <property type="match status" value="1"/>
</dbReference>
<dbReference type="InterPro" id="IPR039422">
    <property type="entry name" value="MarR/SlyA-like"/>
</dbReference>
<evidence type="ECO:0000259" key="4">
    <source>
        <dbReference type="PROSITE" id="PS50995"/>
    </source>
</evidence>
<accession>G6XH50</accession>
<sequence length="162" mass="18223">MGREQNPSDFHNHFQDMNLTFHVMRLAILWRAQLDRALRPEGMTLAAMRPMAYLMLRTAPMNQKDLAACMGLDSSALVRILDSLEADGLLFRQSDPQDRRSKFIVLTTAGRKKCQQFHHIAAQVEAELTSFIKTGQKTEVASVLATMEARLSPHCVLPSDPS</sequence>
<dbReference type="GO" id="GO:0006950">
    <property type="term" value="P:response to stress"/>
    <property type="evidence" value="ECO:0007669"/>
    <property type="project" value="TreeGrafter"/>
</dbReference>
<dbReference type="Gene3D" id="1.10.10.10">
    <property type="entry name" value="Winged helix-like DNA-binding domain superfamily/Winged helix DNA-binding domain"/>
    <property type="match status" value="1"/>
</dbReference>
<evidence type="ECO:0000256" key="1">
    <source>
        <dbReference type="ARBA" id="ARBA00023015"/>
    </source>
</evidence>
<dbReference type="PANTHER" id="PTHR33164:SF64">
    <property type="entry name" value="TRANSCRIPTIONAL REGULATOR SLYA"/>
    <property type="match status" value="1"/>
</dbReference>
<dbReference type="PANTHER" id="PTHR33164">
    <property type="entry name" value="TRANSCRIPTIONAL REGULATOR, MARR FAMILY"/>
    <property type="match status" value="1"/>
</dbReference>
<dbReference type="PROSITE" id="PS50995">
    <property type="entry name" value="HTH_MARR_2"/>
    <property type="match status" value="1"/>
</dbReference>
<dbReference type="InterPro" id="IPR000835">
    <property type="entry name" value="HTH_MarR-typ"/>
</dbReference>
<dbReference type="eggNOG" id="COG1846">
    <property type="taxonomic scope" value="Bacteria"/>
</dbReference>
<dbReference type="GO" id="GO:0003700">
    <property type="term" value="F:DNA-binding transcription factor activity"/>
    <property type="evidence" value="ECO:0007669"/>
    <property type="project" value="InterPro"/>
</dbReference>
<dbReference type="InterPro" id="IPR036390">
    <property type="entry name" value="WH_DNA-bd_sf"/>
</dbReference>